<dbReference type="Pfam" id="PF13847">
    <property type="entry name" value="Methyltransf_31"/>
    <property type="match status" value="1"/>
</dbReference>
<dbReference type="Proteomes" id="UP000298264">
    <property type="component" value="Unassembled WGS sequence"/>
</dbReference>
<accession>A0A4R9LS78</accession>
<dbReference type="Gene3D" id="3.40.50.150">
    <property type="entry name" value="Vaccinia Virus protein VP39"/>
    <property type="match status" value="1"/>
</dbReference>
<keyword evidence="2" id="KW-0808">Transferase</keyword>
<dbReference type="PANTHER" id="PTHR43861">
    <property type="entry name" value="TRANS-ACONITATE 2-METHYLTRANSFERASE-RELATED"/>
    <property type="match status" value="1"/>
</dbReference>
<dbReference type="SUPFAM" id="SSF53335">
    <property type="entry name" value="S-adenosyl-L-methionine-dependent methyltransferases"/>
    <property type="match status" value="1"/>
</dbReference>
<protein>
    <submittedName>
        <fullName evidence="2">Class I SAM-dependent methyltransferase</fullName>
    </submittedName>
</protein>
<dbReference type="InterPro" id="IPR025714">
    <property type="entry name" value="Methyltranfer_dom"/>
</dbReference>
<evidence type="ECO:0000313" key="2">
    <source>
        <dbReference type="EMBL" id="TGN11116.1"/>
    </source>
</evidence>
<dbReference type="RefSeq" id="WP_135763870.1">
    <property type="nucleotide sequence ID" value="NZ_RQHV01000042.1"/>
</dbReference>
<feature type="domain" description="Methyltransferase" evidence="1">
    <location>
        <begin position="53"/>
        <end position="163"/>
    </location>
</feature>
<dbReference type="CDD" id="cd02440">
    <property type="entry name" value="AdoMet_MTases"/>
    <property type="match status" value="1"/>
</dbReference>
<keyword evidence="3" id="KW-1185">Reference proteome</keyword>
<dbReference type="AlphaFoldDB" id="A0A4R9LS78"/>
<gene>
    <name evidence="2" type="ORF">EHS11_08130</name>
</gene>
<dbReference type="GO" id="GO:0032259">
    <property type="term" value="P:methylation"/>
    <property type="evidence" value="ECO:0007669"/>
    <property type="project" value="UniProtKB-KW"/>
</dbReference>
<evidence type="ECO:0000313" key="3">
    <source>
        <dbReference type="Proteomes" id="UP000298264"/>
    </source>
</evidence>
<organism evidence="2 3">
    <name type="scientific">Leptospira ilyithenensis</name>
    <dbReference type="NCBI Taxonomy" id="2484901"/>
    <lineage>
        <taxon>Bacteria</taxon>
        <taxon>Pseudomonadati</taxon>
        <taxon>Spirochaetota</taxon>
        <taxon>Spirochaetia</taxon>
        <taxon>Leptospirales</taxon>
        <taxon>Leptospiraceae</taxon>
        <taxon>Leptospira</taxon>
    </lineage>
</organism>
<dbReference type="EMBL" id="RQHV01000042">
    <property type="protein sequence ID" value="TGN11116.1"/>
    <property type="molecule type" value="Genomic_DNA"/>
</dbReference>
<dbReference type="InterPro" id="IPR029063">
    <property type="entry name" value="SAM-dependent_MTases_sf"/>
</dbReference>
<evidence type="ECO:0000259" key="1">
    <source>
        <dbReference type="Pfam" id="PF13847"/>
    </source>
</evidence>
<name>A0A4R9LS78_9LEPT</name>
<reference evidence="2" key="1">
    <citation type="journal article" date="2019" name="PLoS Negl. Trop. Dis.">
        <title>Revisiting the worldwide diversity of Leptospira species in the environment.</title>
        <authorList>
            <person name="Vincent A.T."/>
            <person name="Schiettekatte O."/>
            <person name="Bourhy P."/>
            <person name="Veyrier F.J."/>
            <person name="Picardeau M."/>
        </authorList>
    </citation>
    <scope>NUCLEOTIDE SEQUENCE [LARGE SCALE GENOMIC DNA]</scope>
    <source>
        <strain evidence="2">201400974</strain>
    </source>
</reference>
<dbReference type="OrthoDB" id="9808140at2"/>
<dbReference type="PANTHER" id="PTHR43861:SF1">
    <property type="entry name" value="TRANS-ACONITATE 2-METHYLTRANSFERASE"/>
    <property type="match status" value="1"/>
</dbReference>
<dbReference type="GO" id="GO:0008168">
    <property type="term" value="F:methyltransferase activity"/>
    <property type="evidence" value="ECO:0007669"/>
    <property type="project" value="UniProtKB-KW"/>
</dbReference>
<comment type="caution">
    <text evidence="2">The sequence shown here is derived from an EMBL/GenBank/DDBJ whole genome shotgun (WGS) entry which is preliminary data.</text>
</comment>
<sequence length="227" mass="26516">MSLLKYNRIPEPELMESKEQVLAYAEADFALPHSMIIQALKNQLNSRFHPGFVLDLGAGSGDMTYRLYEAFPTSKIYAIDGSEEMLNANRNYFQKKNVTANIVWENHKIQDWIPESGFDLIFSNSLLHHLTDPYDFWSAIQRSTYEESFIFIADLLRPDSFEEADHLTQKYAKEEKQILKEDFYNSLCAAYTMEELQIMLSKLRLNGKLHLEVISDRHWICYSRLSP</sequence>
<keyword evidence="2" id="KW-0489">Methyltransferase</keyword>
<proteinExistence type="predicted"/>